<keyword evidence="1" id="KW-0472">Membrane</keyword>
<keyword evidence="1" id="KW-0812">Transmembrane</keyword>
<feature type="transmembrane region" description="Helical" evidence="1">
    <location>
        <begin position="87"/>
        <end position="115"/>
    </location>
</feature>
<proteinExistence type="predicted"/>
<protein>
    <submittedName>
        <fullName evidence="2">Uncharacterized protein</fullName>
    </submittedName>
</protein>
<dbReference type="VEuPathDB" id="GiardiaDB:SS50377_24655"/>
<keyword evidence="1" id="KW-1133">Transmembrane helix</keyword>
<evidence type="ECO:0000313" key="3">
    <source>
        <dbReference type="EMBL" id="KAH0572544.1"/>
    </source>
</evidence>
<evidence type="ECO:0000313" key="2">
    <source>
        <dbReference type="EMBL" id="EST44467.1"/>
    </source>
</evidence>
<dbReference type="EMBL" id="AUWU02000005">
    <property type="protein sequence ID" value="KAH0572544.1"/>
    <property type="molecule type" value="Genomic_DNA"/>
</dbReference>
<organism evidence="2">
    <name type="scientific">Spironucleus salmonicida</name>
    <dbReference type="NCBI Taxonomy" id="348837"/>
    <lineage>
        <taxon>Eukaryota</taxon>
        <taxon>Metamonada</taxon>
        <taxon>Diplomonadida</taxon>
        <taxon>Hexamitidae</taxon>
        <taxon>Hexamitinae</taxon>
        <taxon>Spironucleus</taxon>
    </lineage>
</organism>
<evidence type="ECO:0000313" key="4">
    <source>
        <dbReference type="Proteomes" id="UP000018208"/>
    </source>
</evidence>
<dbReference type="AlphaFoldDB" id="V6LIT2"/>
<reference evidence="2 3" key="1">
    <citation type="journal article" date="2014" name="PLoS Genet.">
        <title>The Genome of Spironucleus salmonicida Highlights a Fish Pathogen Adapted to Fluctuating Environments.</title>
        <authorList>
            <person name="Xu F."/>
            <person name="Jerlstrom-Hultqvist J."/>
            <person name="Einarsson E."/>
            <person name="Astvaldsson A."/>
            <person name="Svard S.G."/>
            <person name="Andersson J.O."/>
        </authorList>
    </citation>
    <scope>NUCLEOTIDE SEQUENCE</scope>
    <source>
        <strain evidence="3">ATCC 50377</strain>
    </source>
</reference>
<name>V6LIT2_9EUKA</name>
<dbReference type="Proteomes" id="UP000018208">
    <property type="component" value="Unassembled WGS sequence"/>
</dbReference>
<sequence>MCFSSVAMIISLFGHFYYISSPFNQCLSYMSQNSVNVSILNQNFEFKFTGKIVNQLDVGPEFVQQSRWKLFSSGFVKFNEKMYVDQFVVFFTGTMQFVASLILILMFVVLLGCWIEQRNFKLEVSELMEYK</sequence>
<dbReference type="EMBL" id="KI546115">
    <property type="protein sequence ID" value="EST44467.1"/>
    <property type="molecule type" value="Genomic_DNA"/>
</dbReference>
<gene>
    <name evidence="2" type="ORF">SS50377_15461</name>
    <name evidence="3" type="ORF">SS50377_24655</name>
</gene>
<accession>V6LIT2</accession>
<reference evidence="3" key="2">
    <citation type="submission" date="2020-12" db="EMBL/GenBank/DDBJ databases">
        <title>New Spironucleus salmonicida genome in near-complete chromosomes.</title>
        <authorList>
            <person name="Xu F."/>
            <person name="Kurt Z."/>
            <person name="Jimenez-Gonzalez A."/>
            <person name="Astvaldsson A."/>
            <person name="Andersson J.O."/>
            <person name="Svard S.G."/>
        </authorList>
    </citation>
    <scope>NUCLEOTIDE SEQUENCE</scope>
    <source>
        <strain evidence="3">ATCC 50377</strain>
    </source>
</reference>
<keyword evidence="4" id="KW-1185">Reference proteome</keyword>
<evidence type="ECO:0000256" key="1">
    <source>
        <dbReference type="SAM" id="Phobius"/>
    </source>
</evidence>